<feature type="domain" description="Rhamnogalacturonase A/B/Epimerase-like pectate lyase" evidence="3">
    <location>
        <begin position="34"/>
        <end position="180"/>
    </location>
</feature>
<feature type="region of interest" description="Disordered" evidence="1">
    <location>
        <begin position="15"/>
        <end position="35"/>
    </location>
</feature>
<proteinExistence type="predicted"/>
<protein>
    <recommendedName>
        <fullName evidence="3">Rhamnogalacturonase A/B/Epimerase-like pectate lyase domain-containing protein</fullName>
    </recommendedName>
</protein>
<keyword evidence="2" id="KW-0732">Signal</keyword>
<reference evidence="4" key="2">
    <citation type="submission" date="2020-09" db="EMBL/GenBank/DDBJ databases">
        <authorList>
            <person name="Sun Q."/>
            <person name="Ohkuma M."/>
        </authorList>
    </citation>
    <scope>NUCLEOTIDE SEQUENCE</scope>
    <source>
        <strain evidence="4">JCM 4346</strain>
    </source>
</reference>
<dbReference type="Proteomes" id="UP000658320">
    <property type="component" value="Unassembled WGS sequence"/>
</dbReference>
<accession>A0A918FIJ2</accession>
<dbReference type="EMBL" id="BMSX01000018">
    <property type="protein sequence ID" value="GGR39774.1"/>
    <property type="molecule type" value="Genomic_DNA"/>
</dbReference>
<evidence type="ECO:0000313" key="5">
    <source>
        <dbReference type="Proteomes" id="UP000658320"/>
    </source>
</evidence>
<dbReference type="AlphaFoldDB" id="A0A918FIJ2"/>
<evidence type="ECO:0000259" key="3">
    <source>
        <dbReference type="Pfam" id="PF12708"/>
    </source>
</evidence>
<feature type="compositionally biased region" description="Low complexity" evidence="1">
    <location>
        <begin position="15"/>
        <end position="25"/>
    </location>
</feature>
<feature type="signal peptide" evidence="2">
    <location>
        <begin position="1"/>
        <end position="20"/>
    </location>
</feature>
<sequence>MGSAAAGVLAAASGAGTASAAEEAAPTPTDLGWHDVRAYGAKGDGTTDDTAAIQKALDACEPGNTVYLPVGQYRTSAPIRIPPAVTLQGTHGGGENEWGTPDPEFGLKPLPGFTGEAVVLILDQLKGGYSRPALEPRIFQLTIDGSALPRAGAEVDGIRAVGQIQHVQLRDVQVRKVTGIGINTTYNTAVPKGPQAPFCLHFERVSVLWTGSFGIALNNCTDSVLQDVYVLGCNGAGWWIAGTGNSTFTNCRAEWSGKEGFLLKDWSGVMQFTGCSTDRNTYDGIKVENKDGRGILQLSGCRLTRDGRNGGQGGGGYAGLKVVNSTAKVLADGLLVTAGNDDDGAQQASPAYGVSVANSAFTVVGSGFVDGVETDWRDGGGNRLLKNGAVLSV</sequence>
<dbReference type="Pfam" id="PF12708">
    <property type="entry name" value="Pect-lyase_RHGA_epim"/>
    <property type="match status" value="1"/>
</dbReference>
<evidence type="ECO:0000313" key="4">
    <source>
        <dbReference type="EMBL" id="GGR39774.1"/>
    </source>
</evidence>
<feature type="chain" id="PRO_5037502448" description="Rhamnogalacturonase A/B/Epimerase-like pectate lyase domain-containing protein" evidence="2">
    <location>
        <begin position="21"/>
        <end position="393"/>
    </location>
</feature>
<comment type="caution">
    <text evidence="4">The sequence shown here is derived from an EMBL/GenBank/DDBJ whole genome shotgun (WGS) entry which is preliminary data.</text>
</comment>
<organism evidence="4 5">
    <name type="scientific">Streptomyces aurantiogriseus</name>
    <dbReference type="NCBI Taxonomy" id="66870"/>
    <lineage>
        <taxon>Bacteria</taxon>
        <taxon>Bacillati</taxon>
        <taxon>Actinomycetota</taxon>
        <taxon>Actinomycetes</taxon>
        <taxon>Kitasatosporales</taxon>
        <taxon>Streptomycetaceae</taxon>
        <taxon>Streptomyces</taxon>
    </lineage>
</organism>
<dbReference type="InterPro" id="IPR024535">
    <property type="entry name" value="RHGA/B-epi-like_pectate_lyase"/>
</dbReference>
<evidence type="ECO:0000256" key="1">
    <source>
        <dbReference type="SAM" id="MobiDB-lite"/>
    </source>
</evidence>
<dbReference type="Gene3D" id="2.160.20.10">
    <property type="entry name" value="Single-stranded right-handed beta-helix, Pectin lyase-like"/>
    <property type="match status" value="1"/>
</dbReference>
<name>A0A918FIJ2_9ACTN</name>
<keyword evidence="5" id="KW-1185">Reference proteome</keyword>
<reference evidence="4" key="1">
    <citation type="journal article" date="2014" name="Int. J. Syst. Evol. Microbiol.">
        <title>Complete genome sequence of Corynebacterium casei LMG S-19264T (=DSM 44701T), isolated from a smear-ripened cheese.</title>
        <authorList>
            <consortium name="US DOE Joint Genome Institute (JGI-PGF)"/>
            <person name="Walter F."/>
            <person name="Albersmeier A."/>
            <person name="Kalinowski J."/>
            <person name="Ruckert C."/>
        </authorList>
    </citation>
    <scope>NUCLEOTIDE SEQUENCE</scope>
    <source>
        <strain evidence="4">JCM 4346</strain>
    </source>
</reference>
<evidence type="ECO:0000256" key="2">
    <source>
        <dbReference type="SAM" id="SignalP"/>
    </source>
</evidence>
<gene>
    <name evidence="4" type="ORF">GCM10010251_65530</name>
</gene>
<dbReference type="SUPFAM" id="SSF51126">
    <property type="entry name" value="Pectin lyase-like"/>
    <property type="match status" value="1"/>
</dbReference>
<dbReference type="InterPro" id="IPR012334">
    <property type="entry name" value="Pectin_lyas_fold"/>
</dbReference>
<dbReference type="InterPro" id="IPR011050">
    <property type="entry name" value="Pectin_lyase_fold/virulence"/>
</dbReference>